<dbReference type="InterPro" id="IPR017850">
    <property type="entry name" value="Alkaline_phosphatase_core_sf"/>
</dbReference>
<proteinExistence type="inferred from homology"/>
<dbReference type="EMBL" id="CABFNQ020000544">
    <property type="protein sequence ID" value="CAH0018782.1"/>
    <property type="molecule type" value="Genomic_DNA"/>
</dbReference>
<evidence type="ECO:0000313" key="3">
    <source>
        <dbReference type="EMBL" id="CAH0018782.1"/>
    </source>
</evidence>
<feature type="domain" description="Sulfatase N-terminal" evidence="2">
    <location>
        <begin position="9"/>
        <end position="134"/>
    </location>
</feature>
<dbReference type="Gene3D" id="3.40.720.10">
    <property type="entry name" value="Alkaline Phosphatase, subunit A"/>
    <property type="match status" value="1"/>
</dbReference>
<dbReference type="SUPFAM" id="SSF53649">
    <property type="entry name" value="Alkaline phosphatase-like"/>
    <property type="match status" value="1"/>
</dbReference>
<dbReference type="PANTHER" id="PTHR43108">
    <property type="entry name" value="N-ACETYLGLUCOSAMINE-6-SULFATASE FAMILY MEMBER"/>
    <property type="match status" value="1"/>
</dbReference>
<evidence type="ECO:0000259" key="2">
    <source>
        <dbReference type="Pfam" id="PF00884"/>
    </source>
</evidence>
<protein>
    <recommendedName>
        <fullName evidence="2">Sulfatase N-terminal domain-containing protein</fullName>
    </recommendedName>
</protein>
<gene>
    <name evidence="3" type="ORF">CRHIZ90672A_00005406</name>
</gene>
<accession>A0A9N9V6T9</accession>
<dbReference type="GO" id="GO:0005539">
    <property type="term" value="F:glycosaminoglycan binding"/>
    <property type="evidence" value="ECO:0007669"/>
    <property type="project" value="TreeGrafter"/>
</dbReference>
<evidence type="ECO:0000313" key="4">
    <source>
        <dbReference type="Proteomes" id="UP000696573"/>
    </source>
</evidence>
<dbReference type="PANTHER" id="PTHR43108:SF8">
    <property type="entry name" value="SD21168P"/>
    <property type="match status" value="1"/>
</dbReference>
<comment type="similarity">
    <text evidence="1">Belongs to the sulfatase family.</text>
</comment>
<organism evidence="3 4">
    <name type="scientific">Clonostachys rhizophaga</name>
    <dbReference type="NCBI Taxonomy" id="160324"/>
    <lineage>
        <taxon>Eukaryota</taxon>
        <taxon>Fungi</taxon>
        <taxon>Dikarya</taxon>
        <taxon>Ascomycota</taxon>
        <taxon>Pezizomycotina</taxon>
        <taxon>Sordariomycetes</taxon>
        <taxon>Hypocreomycetidae</taxon>
        <taxon>Hypocreales</taxon>
        <taxon>Bionectriaceae</taxon>
        <taxon>Clonostachys</taxon>
    </lineage>
</organism>
<dbReference type="GO" id="GO:0008449">
    <property type="term" value="F:N-acetylglucosamine-6-sulfatase activity"/>
    <property type="evidence" value="ECO:0007669"/>
    <property type="project" value="TreeGrafter"/>
</dbReference>
<dbReference type="InterPro" id="IPR000917">
    <property type="entry name" value="Sulfatase_N"/>
</dbReference>
<evidence type="ECO:0000256" key="1">
    <source>
        <dbReference type="ARBA" id="ARBA00008779"/>
    </source>
</evidence>
<dbReference type="OrthoDB" id="96314at2759"/>
<name>A0A9N9V6T9_9HYPO</name>
<comment type="caution">
    <text evidence="3">The sequence shown here is derived from an EMBL/GenBank/DDBJ whole genome shotgun (WGS) entry which is preliminary data.</text>
</comment>
<dbReference type="Proteomes" id="UP000696573">
    <property type="component" value="Unassembled WGS sequence"/>
</dbReference>
<keyword evidence="4" id="KW-1185">Reference proteome</keyword>
<reference evidence="3" key="1">
    <citation type="submission" date="2021-10" db="EMBL/GenBank/DDBJ databases">
        <authorList>
            <person name="Piombo E."/>
        </authorList>
    </citation>
    <scope>NUCLEOTIDE SEQUENCE</scope>
</reference>
<feature type="non-terminal residue" evidence="3">
    <location>
        <position position="1"/>
    </location>
</feature>
<dbReference type="AlphaFoldDB" id="A0A9N9V6T9"/>
<sequence>MQSVQNFIVDEGTTFTKHFATVSNCCPSRASLLRGQHGYNTNITHVRNPGYEISNIKTPNPRLTTISRGNYQKWRSMGEDNNYLPIWLQNAGYRTEYIGKFINGYSKALYQYSSKGWDHVDALVSLRSRSTMSKLVKD</sequence>
<dbReference type="Pfam" id="PF00884">
    <property type="entry name" value="Sulfatase"/>
    <property type="match status" value="1"/>
</dbReference>